<accession>A0A916NH74</accession>
<proteinExistence type="inferred from homology"/>
<evidence type="ECO:0000256" key="2">
    <source>
        <dbReference type="ARBA" id="ARBA00008520"/>
    </source>
</evidence>
<comment type="caution">
    <text evidence="6">The sequence shown here is derived from an EMBL/GenBank/DDBJ whole genome shotgun (WGS) entry which is preliminary data.</text>
</comment>
<evidence type="ECO:0000256" key="3">
    <source>
        <dbReference type="ARBA" id="ARBA00022448"/>
    </source>
</evidence>
<keyword evidence="4" id="KW-0732">Signal</keyword>
<dbReference type="AlphaFoldDB" id="A0A916NH74"/>
<dbReference type="Proteomes" id="UP000693672">
    <property type="component" value="Unassembled WGS sequence"/>
</dbReference>
<evidence type="ECO:0008006" key="8">
    <source>
        <dbReference type="Google" id="ProtNLM"/>
    </source>
</evidence>
<evidence type="ECO:0000256" key="5">
    <source>
        <dbReference type="ARBA" id="ARBA00022764"/>
    </source>
</evidence>
<comment type="similarity">
    <text evidence="2">Belongs to the bacterial solute-binding protein 1 family.</text>
</comment>
<dbReference type="InterPro" id="IPR006061">
    <property type="entry name" value="SBP_1_CS"/>
</dbReference>
<keyword evidence="7" id="KW-1185">Reference proteome</keyword>
<dbReference type="InterPro" id="IPR006059">
    <property type="entry name" value="SBP"/>
</dbReference>
<keyword evidence="3" id="KW-0813">Transport</keyword>
<evidence type="ECO:0000256" key="1">
    <source>
        <dbReference type="ARBA" id="ARBA00004196"/>
    </source>
</evidence>
<gene>
    <name evidence="6" type="ORF">PAESOLCIP111_01010</name>
</gene>
<organism evidence="6 7">
    <name type="scientific">Paenibacillus solanacearum</name>
    <dbReference type="NCBI Taxonomy" id="2048548"/>
    <lineage>
        <taxon>Bacteria</taxon>
        <taxon>Bacillati</taxon>
        <taxon>Bacillota</taxon>
        <taxon>Bacilli</taxon>
        <taxon>Bacillales</taxon>
        <taxon>Paenibacillaceae</taxon>
        <taxon>Paenibacillus</taxon>
    </lineage>
</organism>
<dbReference type="GO" id="GO:0055085">
    <property type="term" value="P:transmembrane transport"/>
    <property type="evidence" value="ECO:0007669"/>
    <property type="project" value="InterPro"/>
</dbReference>
<keyword evidence="5" id="KW-0574">Periplasm</keyword>
<reference evidence="6" key="1">
    <citation type="submission" date="2021-06" db="EMBL/GenBank/DDBJ databases">
        <authorList>
            <person name="Criscuolo A."/>
        </authorList>
    </citation>
    <scope>NUCLEOTIDE SEQUENCE</scope>
    <source>
        <strain evidence="6">CIP111600</strain>
    </source>
</reference>
<dbReference type="Pfam" id="PF13416">
    <property type="entry name" value="SBP_bac_8"/>
    <property type="match status" value="1"/>
</dbReference>
<sequence length="443" mass="48976">MTKLPLLLSVSALLGTLLTSCDKKESQSATEHAKNGGSLETIQEAVTLTVFAPGKTVEAFNAQLVEPLKKKFPSVTLERVEVPQGPIEAIKTFSTSGNVPDLIFGLPGWIGQWKMYNVFADMTPLIQKYDFKLDKLQPNVVKSMKAYSYEGQMNIMPISINGQVLYYNKDLFDKLGVAYPKDGMTWDDTRKIVAAMTHNEGGIQYRGFDANLNYSINNNQRSLSLVDAKTNKASIYKDGWIEWLNTIKSVYDVTGNIPAQKNQLANNNPFLKGEVAMFANITDMMTNVLIHPDKAAFHWDLVTLPSFKDKPGQGVQLNTPFGSISSTTKHADASFKVLAYLVSEEMQLNTSREGTIPVIQSDAVKQEFGKNIPLLADKNIAALFKMAAADTRSPLTQYDNIVVGVLTDKFAESLVQNKDINTMLREAEELANKQVEANLTPSS</sequence>
<dbReference type="EMBL" id="CAJVAS010000003">
    <property type="protein sequence ID" value="CAG7607941.1"/>
    <property type="molecule type" value="Genomic_DNA"/>
</dbReference>
<dbReference type="PANTHER" id="PTHR43649:SF31">
    <property type="entry name" value="SN-GLYCEROL-3-PHOSPHATE-BINDING PERIPLASMIC PROTEIN UGPB"/>
    <property type="match status" value="1"/>
</dbReference>
<protein>
    <recommendedName>
        <fullName evidence="8">Extracellular solute-binding protein</fullName>
    </recommendedName>
</protein>
<dbReference type="PROSITE" id="PS01037">
    <property type="entry name" value="SBP_BACTERIAL_1"/>
    <property type="match status" value="1"/>
</dbReference>
<dbReference type="InterPro" id="IPR050490">
    <property type="entry name" value="Bact_solute-bd_prot1"/>
</dbReference>
<evidence type="ECO:0000256" key="4">
    <source>
        <dbReference type="ARBA" id="ARBA00022729"/>
    </source>
</evidence>
<dbReference type="RefSeq" id="WP_218090835.1">
    <property type="nucleotide sequence ID" value="NZ_CAJVAS010000003.1"/>
</dbReference>
<evidence type="ECO:0000313" key="7">
    <source>
        <dbReference type="Proteomes" id="UP000693672"/>
    </source>
</evidence>
<dbReference type="PROSITE" id="PS51257">
    <property type="entry name" value="PROKAR_LIPOPROTEIN"/>
    <property type="match status" value="1"/>
</dbReference>
<dbReference type="GO" id="GO:0030313">
    <property type="term" value="C:cell envelope"/>
    <property type="evidence" value="ECO:0007669"/>
    <property type="project" value="UniProtKB-SubCell"/>
</dbReference>
<comment type="subcellular location">
    <subcellularLocation>
        <location evidence="1">Cell envelope</location>
    </subcellularLocation>
</comment>
<dbReference type="PANTHER" id="PTHR43649">
    <property type="entry name" value="ARABINOSE-BINDING PROTEIN-RELATED"/>
    <property type="match status" value="1"/>
</dbReference>
<name>A0A916NH74_9BACL</name>
<evidence type="ECO:0000313" key="6">
    <source>
        <dbReference type="EMBL" id="CAG7607941.1"/>
    </source>
</evidence>